<sequence>MVNYQTHLDKILSSSTEINIWRDGVISEKHYFSEDNTIKILFILREPVDLYNREDILLNYLRDGGYYRGTAPMITRLTQLIYKWNDDQQINLSLINGQKHNRIAYLNKIAWVNLKKSPNTKSIYTDWNNFEQIAIDNAELIRKQIELCSPDIIVCGGNYGILTNYVLEDDFKNNEVIVQNGFNYSISHDIPIIDCYHPSSRKPKEFMTKFLLTLNSIKPFKINPFM</sequence>
<evidence type="ECO:0000313" key="1">
    <source>
        <dbReference type="EMBL" id="MDT2964674.1"/>
    </source>
</evidence>
<protein>
    <recommendedName>
        <fullName evidence="3">Uracil DNA glycosylase superfamily protein</fullName>
    </recommendedName>
</protein>
<dbReference type="EMBL" id="JARQDV010000004">
    <property type="protein sequence ID" value="MDT2964674.1"/>
    <property type="molecule type" value="Genomic_DNA"/>
</dbReference>
<proteinExistence type="predicted"/>
<dbReference type="AlphaFoldDB" id="A0AAW8UK67"/>
<evidence type="ECO:0000313" key="2">
    <source>
        <dbReference type="Proteomes" id="UP001268896"/>
    </source>
</evidence>
<dbReference type="RefSeq" id="WP_208788038.1">
    <property type="nucleotide sequence ID" value="NZ_CAXOFN010000012.1"/>
</dbReference>
<gene>
    <name evidence="1" type="ORF">P7I32_08625</name>
</gene>
<reference evidence="1" key="1">
    <citation type="submission" date="2023-03" db="EMBL/GenBank/DDBJ databases">
        <authorList>
            <person name="Shen W."/>
            <person name="Cai J."/>
        </authorList>
    </citation>
    <scope>NUCLEOTIDE SEQUENCE</scope>
    <source>
        <strain evidence="1">K72-2</strain>
    </source>
</reference>
<accession>A0AAW8UK67</accession>
<evidence type="ECO:0008006" key="3">
    <source>
        <dbReference type="Google" id="ProtNLM"/>
    </source>
</evidence>
<dbReference type="Proteomes" id="UP001268896">
    <property type="component" value="Unassembled WGS sequence"/>
</dbReference>
<organism evidence="1 2">
    <name type="scientific">Enterococcus casseliflavus</name>
    <name type="common">Enterococcus flavescens</name>
    <dbReference type="NCBI Taxonomy" id="37734"/>
    <lineage>
        <taxon>Bacteria</taxon>
        <taxon>Bacillati</taxon>
        <taxon>Bacillota</taxon>
        <taxon>Bacilli</taxon>
        <taxon>Lactobacillales</taxon>
        <taxon>Enterococcaceae</taxon>
        <taxon>Enterococcus</taxon>
    </lineage>
</organism>
<name>A0AAW8UK67_ENTCA</name>
<comment type="caution">
    <text evidence="1">The sequence shown here is derived from an EMBL/GenBank/DDBJ whole genome shotgun (WGS) entry which is preliminary data.</text>
</comment>